<dbReference type="Gene3D" id="3.40.50.10140">
    <property type="entry name" value="Toll/interleukin-1 receptor homology (TIR) domain"/>
    <property type="match status" value="1"/>
</dbReference>
<proteinExistence type="inferred from homology"/>
<evidence type="ECO:0000256" key="1">
    <source>
        <dbReference type="ARBA" id="ARBA00009752"/>
    </source>
</evidence>
<keyword evidence="7" id="KW-1015">Disulfide bond</keyword>
<evidence type="ECO:0000256" key="10">
    <source>
        <dbReference type="ARBA" id="ARBA00023319"/>
    </source>
</evidence>
<dbReference type="InterPro" id="IPR015621">
    <property type="entry name" value="IL-1_rcpt_fam"/>
</dbReference>
<keyword evidence="4" id="KW-0378">Hydrolase</keyword>
<sequence length="526" mass="58795">MSKEENSRMTSRRISPWCIKTLIVVFSIVAIVIGGPPPSRDDELEDYCSAHKFDKLPGGLRFTKEVVTTEYANIGAFKAIHCCLRGYRSIEWYKDDRPYPWPGAFSHFILFPESANQTIYTRAARISDAGIYSCRARNDTDTLSSDITLGIVGEDSSGYTGKPLPTYKPISQLVPLGDAARLFCEAYLGKVDLPDAKNSVTWAKSGSNITFLSSGRISKHRVSREDDQIVGAYLEIESTIAEDYGEYECRISNGADEEMTLSAYIYRREPHFDVGARSGSWRKALLFAVLGLVLFVSIGAFFIRCWLPMAVFCRNEFQYNEENDGTEFDALVCYHEKDAALAVNTLIPTLKTKHHYKCTTLELTHITRNLEIGANASSSRRVIVILSPNALQNEWTDTTVTQALKQLSLISNQVIVIILNELSNVATFAKSTGHCIDAACADGIVLDKMTILRWKVDSENDTGSYKFWCRLRLALPPVRSVSKQSSADFQSRCQSVAMIVQNNTKSTPQKTQSRESLEVLVIMILL</sequence>
<dbReference type="AlphaFoldDB" id="A0A8J2HEC9"/>
<dbReference type="InterPro" id="IPR013783">
    <property type="entry name" value="Ig-like_fold"/>
</dbReference>
<feature type="transmembrane region" description="Helical" evidence="14">
    <location>
        <begin position="284"/>
        <end position="303"/>
    </location>
</feature>
<organism evidence="17 18">
    <name type="scientific">Cotesia congregata</name>
    <name type="common">Parasitoid wasp</name>
    <name type="synonym">Apanteles congregatus</name>
    <dbReference type="NCBI Taxonomy" id="51543"/>
    <lineage>
        <taxon>Eukaryota</taxon>
        <taxon>Metazoa</taxon>
        <taxon>Ecdysozoa</taxon>
        <taxon>Arthropoda</taxon>
        <taxon>Hexapoda</taxon>
        <taxon>Insecta</taxon>
        <taxon>Pterygota</taxon>
        <taxon>Neoptera</taxon>
        <taxon>Endopterygota</taxon>
        <taxon>Hymenoptera</taxon>
        <taxon>Apocrita</taxon>
        <taxon>Ichneumonoidea</taxon>
        <taxon>Braconidae</taxon>
        <taxon>Microgastrinae</taxon>
        <taxon>Cotesia</taxon>
    </lineage>
</organism>
<keyword evidence="5" id="KW-1114">Inhibition of host interferon signaling pathway by virus</keyword>
<name>A0A8J2HEC9_COTCN</name>
<evidence type="ECO:0000256" key="6">
    <source>
        <dbReference type="ARBA" id="ARBA00023027"/>
    </source>
</evidence>
<evidence type="ECO:0000256" key="11">
    <source>
        <dbReference type="ARBA" id="ARBA00038761"/>
    </source>
</evidence>
<evidence type="ECO:0000259" key="15">
    <source>
        <dbReference type="PROSITE" id="PS50104"/>
    </source>
</evidence>
<keyword evidence="3" id="KW-1090">Inhibition of host innate immune response by virus</keyword>
<dbReference type="PANTHER" id="PTHR11890:SF44">
    <property type="entry name" value="X-LINKED INTERLEUKIN-1 RECEPTOR ACCESSORY PROTEIN-LIKE 2"/>
    <property type="match status" value="1"/>
</dbReference>
<keyword evidence="18" id="KW-1185">Reference proteome</keyword>
<dbReference type="InterPro" id="IPR035897">
    <property type="entry name" value="Toll_tir_struct_dom_sf"/>
</dbReference>
<dbReference type="InterPro" id="IPR007110">
    <property type="entry name" value="Ig-like_dom"/>
</dbReference>
<keyword evidence="6" id="KW-0520">NAD</keyword>
<dbReference type="SUPFAM" id="SSF52200">
    <property type="entry name" value="Toll/Interleukin receptor TIR domain"/>
    <property type="match status" value="1"/>
</dbReference>
<dbReference type="Pfam" id="PF07679">
    <property type="entry name" value="I-set"/>
    <property type="match status" value="1"/>
</dbReference>
<dbReference type="InterPro" id="IPR036179">
    <property type="entry name" value="Ig-like_dom_sf"/>
</dbReference>
<evidence type="ECO:0000256" key="8">
    <source>
        <dbReference type="ARBA" id="ARBA00023180"/>
    </source>
</evidence>
<comment type="caution">
    <text evidence="17">The sequence shown here is derived from an EMBL/GenBank/DDBJ whole genome shotgun (WGS) entry which is preliminary data.</text>
</comment>
<feature type="transmembrane region" description="Helical" evidence="14">
    <location>
        <begin position="14"/>
        <end position="34"/>
    </location>
</feature>
<dbReference type="SMART" id="SM00255">
    <property type="entry name" value="TIR"/>
    <property type="match status" value="1"/>
</dbReference>
<gene>
    <name evidence="17" type="ORF">HICCMSTLAB_LOCUS8123</name>
</gene>
<dbReference type="GO" id="GO:0016787">
    <property type="term" value="F:hydrolase activity"/>
    <property type="evidence" value="ECO:0007669"/>
    <property type="project" value="UniProtKB-KW"/>
</dbReference>
<keyword evidence="8" id="KW-0325">Glycoprotein</keyword>
<reference evidence="17" key="1">
    <citation type="submission" date="2021-04" db="EMBL/GenBank/DDBJ databases">
        <authorList>
            <person name="Chebbi M.A.C M."/>
        </authorList>
    </citation>
    <scope>NUCLEOTIDE SEQUENCE</scope>
</reference>
<keyword evidence="10" id="KW-0393">Immunoglobulin domain</keyword>
<dbReference type="PROSITE" id="PS50835">
    <property type="entry name" value="IG_LIKE"/>
    <property type="match status" value="2"/>
</dbReference>
<dbReference type="EMBL" id="CAJNRD030001121">
    <property type="protein sequence ID" value="CAG5096265.1"/>
    <property type="molecule type" value="Genomic_DNA"/>
</dbReference>
<keyword evidence="5" id="KW-0899">Viral immunoevasion</keyword>
<keyword evidence="5" id="KW-0945">Host-virus interaction</keyword>
<feature type="domain" description="Ig-like" evidence="16">
    <location>
        <begin position="165"/>
        <end position="262"/>
    </location>
</feature>
<feature type="domain" description="TIR" evidence="15">
    <location>
        <begin position="326"/>
        <end position="475"/>
    </location>
</feature>
<comment type="function">
    <text evidence="13">Counteracts the antiviral effects of host IFN-alpha/beta and key IFN-inducible proteins involved in viral RNA degradation suxh as host OAS1. Acts as a soluble IFN-alpha receptor and thus inhibits the interaction between host IFN-alpha and its receptor.</text>
</comment>
<evidence type="ECO:0000256" key="9">
    <source>
        <dbReference type="ARBA" id="ARBA00023258"/>
    </source>
</evidence>
<comment type="subunit">
    <text evidence="11">Interacts with host IFNA1.</text>
</comment>
<keyword evidence="14" id="KW-0472">Membrane</keyword>
<evidence type="ECO:0000256" key="4">
    <source>
        <dbReference type="ARBA" id="ARBA00022801"/>
    </source>
</evidence>
<dbReference type="Pfam" id="PF01582">
    <property type="entry name" value="TIR"/>
    <property type="match status" value="1"/>
</dbReference>
<protein>
    <recommendedName>
        <fullName evidence="12">Soluble interferon alpha/beta receptor OPG204</fullName>
    </recommendedName>
</protein>
<dbReference type="OrthoDB" id="6019866at2759"/>
<evidence type="ECO:0000256" key="3">
    <source>
        <dbReference type="ARBA" id="ARBA00022632"/>
    </source>
</evidence>
<dbReference type="Proteomes" id="UP000786811">
    <property type="component" value="Unassembled WGS sequence"/>
</dbReference>
<comment type="similarity">
    <text evidence="1">Belongs to the interleukin-1 receptor family.</text>
</comment>
<evidence type="ECO:0000259" key="16">
    <source>
        <dbReference type="PROSITE" id="PS50835"/>
    </source>
</evidence>
<evidence type="ECO:0000256" key="2">
    <source>
        <dbReference type="ARBA" id="ARBA00022518"/>
    </source>
</evidence>
<keyword evidence="17" id="KW-0675">Receptor</keyword>
<evidence type="ECO:0000256" key="14">
    <source>
        <dbReference type="SAM" id="Phobius"/>
    </source>
</evidence>
<evidence type="ECO:0000313" key="18">
    <source>
        <dbReference type="Proteomes" id="UP000786811"/>
    </source>
</evidence>
<dbReference type="InterPro" id="IPR013098">
    <property type="entry name" value="Ig_I-set"/>
</dbReference>
<dbReference type="SMART" id="SM00409">
    <property type="entry name" value="IG"/>
    <property type="match status" value="2"/>
</dbReference>
<evidence type="ECO:0000256" key="13">
    <source>
        <dbReference type="ARBA" id="ARBA00045444"/>
    </source>
</evidence>
<keyword evidence="14" id="KW-1133">Transmembrane helix</keyword>
<dbReference type="PANTHER" id="PTHR11890">
    <property type="entry name" value="INTERLEUKIN-1 RECEPTOR FAMILY MEMBER"/>
    <property type="match status" value="1"/>
</dbReference>
<keyword evidence="2" id="KW-0244">Early protein</keyword>
<evidence type="ECO:0000256" key="12">
    <source>
        <dbReference type="ARBA" id="ARBA00041012"/>
    </source>
</evidence>
<evidence type="ECO:0000256" key="5">
    <source>
        <dbReference type="ARBA" id="ARBA00022830"/>
    </source>
</evidence>
<evidence type="ECO:0000313" key="17">
    <source>
        <dbReference type="EMBL" id="CAG5096265.1"/>
    </source>
</evidence>
<dbReference type="GO" id="GO:0039502">
    <property type="term" value="P:symbiont-mediated suppression of host type I interferon-mediated signaling pathway"/>
    <property type="evidence" value="ECO:0007669"/>
    <property type="project" value="UniProtKB-KW"/>
</dbReference>
<feature type="domain" description="Ig-like" evidence="16">
    <location>
        <begin position="57"/>
        <end position="150"/>
    </location>
</feature>
<dbReference type="InterPro" id="IPR000157">
    <property type="entry name" value="TIR_dom"/>
</dbReference>
<dbReference type="SUPFAM" id="SSF48726">
    <property type="entry name" value="Immunoglobulin"/>
    <property type="match status" value="2"/>
</dbReference>
<keyword evidence="9" id="KW-0922">Interferon antiviral system evasion</keyword>
<dbReference type="PROSITE" id="PS50104">
    <property type="entry name" value="TIR"/>
    <property type="match status" value="1"/>
</dbReference>
<accession>A0A8J2HEC9</accession>
<dbReference type="Gene3D" id="2.60.40.10">
    <property type="entry name" value="Immunoglobulins"/>
    <property type="match status" value="2"/>
</dbReference>
<dbReference type="CDD" id="cd00096">
    <property type="entry name" value="Ig"/>
    <property type="match status" value="2"/>
</dbReference>
<dbReference type="GO" id="GO:0007165">
    <property type="term" value="P:signal transduction"/>
    <property type="evidence" value="ECO:0007669"/>
    <property type="project" value="InterPro"/>
</dbReference>
<keyword evidence="14" id="KW-0812">Transmembrane</keyword>
<dbReference type="InterPro" id="IPR003599">
    <property type="entry name" value="Ig_sub"/>
</dbReference>
<evidence type="ECO:0000256" key="7">
    <source>
        <dbReference type="ARBA" id="ARBA00023157"/>
    </source>
</evidence>